<dbReference type="Proteomes" id="UP000182314">
    <property type="component" value="Unassembled WGS sequence"/>
</dbReference>
<organism evidence="2 3">
    <name type="scientific">Kosakonia oryzae</name>
    <dbReference type="NCBI Taxonomy" id="497725"/>
    <lineage>
        <taxon>Bacteria</taxon>
        <taxon>Pseudomonadati</taxon>
        <taxon>Pseudomonadota</taxon>
        <taxon>Gammaproteobacteria</taxon>
        <taxon>Enterobacterales</taxon>
        <taxon>Enterobacteriaceae</taxon>
        <taxon>Kosakonia</taxon>
    </lineage>
</organism>
<protein>
    <submittedName>
        <fullName evidence="2">Transposase</fullName>
    </submittedName>
</protein>
<dbReference type="Gene3D" id="3.30.420.10">
    <property type="entry name" value="Ribonuclease H-like superfamily/Ribonuclease H"/>
    <property type="match status" value="1"/>
</dbReference>
<dbReference type="PROSITE" id="PS50994">
    <property type="entry name" value="INTEGRASE"/>
    <property type="match status" value="1"/>
</dbReference>
<gene>
    <name evidence="2" type="ORF">SAMN05216286_2628</name>
</gene>
<name>A0AA94H3W8_9ENTR</name>
<dbReference type="GO" id="GO:0015074">
    <property type="term" value="P:DNA integration"/>
    <property type="evidence" value="ECO:0007669"/>
    <property type="project" value="InterPro"/>
</dbReference>
<accession>A0AA94H3W8</accession>
<dbReference type="Pfam" id="PF00665">
    <property type="entry name" value="rve"/>
    <property type="match status" value="1"/>
</dbReference>
<dbReference type="InterPro" id="IPR001584">
    <property type="entry name" value="Integrase_cat-core"/>
</dbReference>
<evidence type="ECO:0000259" key="1">
    <source>
        <dbReference type="PROSITE" id="PS50994"/>
    </source>
</evidence>
<feature type="domain" description="Integrase catalytic" evidence="1">
    <location>
        <begin position="1"/>
        <end position="89"/>
    </location>
</feature>
<dbReference type="AlphaFoldDB" id="A0AA94H3W8"/>
<dbReference type="GO" id="GO:0003676">
    <property type="term" value="F:nucleic acid binding"/>
    <property type="evidence" value="ECO:0007669"/>
    <property type="project" value="InterPro"/>
</dbReference>
<evidence type="ECO:0000313" key="3">
    <source>
        <dbReference type="Proteomes" id="UP000182314"/>
    </source>
</evidence>
<dbReference type="PANTHER" id="PTHR47515:SF2">
    <property type="entry name" value="INTEGRASE CORE DOMAIN PROTEIN"/>
    <property type="match status" value="1"/>
</dbReference>
<comment type="caution">
    <text evidence="2">The sequence shown here is derived from an EMBL/GenBank/DDBJ whole genome shotgun (WGS) entry which is preliminary data.</text>
</comment>
<evidence type="ECO:0000313" key="2">
    <source>
        <dbReference type="EMBL" id="SFC53732.1"/>
    </source>
</evidence>
<reference evidence="2 3" key="1">
    <citation type="submission" date="2016-10" db="EMBL/GenBank/DDBJ databases">
        <authorList>
            <person name="Varghese N."/>
            <person name="Submissions S."/>
        </authorList>
    </citation>
    <scope>NUCLEOTIDE SEQUENCE [LARGE SCALE GENOMIC DNA]</scope>
    <source>
        <strain evidence="2 3">CGMCC 1.7012</strain>
    </source>
</reference>
<dbReference type="PANTHER" id="PTHR47515">
    <property type="entry name" value="LOW CALCIUM RESPONSE LOCUS PROTEIN T"/>
    <property type="match status" value="1"/>
</dbReference>
<dbReference type="SUPFAM" id="SSF53098">
    <property type="entry name" value="Ribonuclease H-like"/>
    <property type="match status" value="1"/>
</dbReference>
<dbReference type="InterPro" id="IPR012337">
    <property type="entry name" value="RNaseH-like_sf"/>
</dbReference>
<dbReference type="EMBL" id="FOKO01000003">
    <property type="protein sequence ID" value="SFC53732.1"/>
    <property type="molecule type" value="Genomic_DNA"/>
</dbReference>
<proteinExistence type="predicted"/>
<dbReference type="InterPro" id="IPR036397">
    <property type="entry name" value="RNaseH_sf"/>
</dbReference>
<sequence length="89" mass="10191">MPDTLNQIWPVDFVHAVLVCGRHFWTLLMVDDFECEASATEIDLNIPTRRVLRGLDGVVAKRGYPMTMRMDNGPVLVYLVQDSRLRTIT</sequence>